<dbReference type="EMBL" id="JBHUFA010000004">
    <property type="protein sequence ID" value="MFD1696385.1"/>
    <property type="molecule type" value="Genomic_DNA"/>
</dbReference>
<proteinExistence type="predicted"/>
<name>A0ABW4JWQ9_9HYPH</name>
<keyword evidence="1" id="KW-0472">Membrane</keyword>
<evidence type="ECO:0000256" key="1">
    <source>
        <dbReference type="SAM" id="Phobius"/>
    </source>
</evidence>
<keyword evidence="1" id="KW-0812">Transmembrane</keyword>
<keyword evidence="1" id="KW-1133">Transmembrane helix</keyword>
<dbReference type="RefSeq" id="WP_280115339.1">
    <property type="nucleotide sequence ID" value="NZ_JBHUFA010000004.1"/>
</dbReference>
<organism evidence="2 3">
    <name type="scientific">Roseibium aestuarii</name>
    <dbReference type="NCBI Taxonomy" id="2600299"/>
    <lineage>
        <taxon>Bacteria</taxon>
        <taxon>Pseudomonadati</taxon>
        <taxon>Pseudomonadota</taxon>
        <taxon>Alphaproteobacteria</taxon>
        <taxon>Hyphomicrobiales</taxon>
        <taxon>Stappiaceae</taxon>
        <taxon>Roseibium</taxon>
    </lineage>
</organism>
<evidence type="ECO:0000313" key="2">
    <source>
        <dbReference type="EMBL" id="MFD1696385.1"/>
    </source>
</evidence>
<reference evidence="3" key="1">
    <citation type="journal article" date="2019" name="Int. J. Syst. Evol. Microbiol.">
        <title>The Global Catalogue of Microorganisms (GCM) 10K type strain sequencing project: providing services to taxonomists for standard genome sequencing and annotation.</title>
        <authorList>
            <consortium name="The Broad Institute Genomics Platform"/>
            <consortium name="The Broad Institute Genome Sequencing Center for Infectious Disease"/>
            <person name="Wu L."/>
            <person name="Ma J."/>
        </authorList>
    </citation>
    <scope>NUCLEOTIDE SEQUENCE [LARGE SCALE GENOMIC DNA]</scope>
    <source>
        <strain evidence="3">JCM 3369</strain>
    </source>
</reference>
<feature type="transmembrane region" description="Helical" evidence="1">
    <location>
        <begin position="20"/>
        <end position="39"/>
    </location>
</feature>
<comment type="caution">
    <text evidence="2">The sequence shown here is derived from an EMBL/GenBank/DDBJ whole genome shotgun (WGS) entry which is preliminary data.</text>
</comment>
<protein>
    <submittedName>
        <fullName evidence="2">Uncharacterized protein</fullName>
    </submittedName>
</protein>
<sequence length="41" mass="4392">MLQDPAPQDILSPRRPSPWPMVGTMILGTGLISLLINAFSG</sequence>
<accession>A0ABW4JWQ9</accession>
<keyword evidence="3" id="KW-1185">Reference proteome</keyword>
<gene>
    <name evidence="2" type="ORF">ACFSC7_12720</name>
</gene>
<dbReference type="Proteomes" id="UP001597327">
    <property type="component" value="Unassembled WGS sequence"/>
</dbReference>
<evidence type="ECO:0000313" key="3">
    <source>
        <dbReference type="Proteomes" id="UP001597327"/>
    </source>
</evidence>